<organism evidence="6 7">
    <name type="scientific">Saccharothrix tamanrassetensis</name>
    <dbReference type="NCBI Taxonomy" id="1051531"/>
    <lineage>
        <taxon>Bacteria</taxon>
        <taxon>Bacillati</taxon>
        <taxon>Actinomycetota</taxon>
        <taxon>Actinomycetes</taxon>
        <taxon>Pseudonocardiales</taxon>
        <taxon>Pseudonocardiaceae</taxon>
        <taxon>Saccharothrix</taxon>
    </lineage>
</organism>
<dbReference type="InterPro" id="IPR036856">
    <property type="entry name" value="Ald_Oxase/Xan_DH_a/b_sf"/>
</dbReference>
<dbReference type="InterPro" id="IPR016208">
    <property type="entry name" value="Ald_Oxase/xanthine_DH-like"/>
</dbReference>
<accession>A0A841CLM4</accession>
<dbReference type="Proteomes" id="UP000547510">
    <property type="component" value="Unassembled WGS sequence"/>
</dbReference>
<dbReference type="PANTHER" id="PTHR11908:SF132">
    <property type="entry name" value="ALDEHYDE OXIDASE 1-RELATED"/>
    <property type="match status" value="1"/>
</dbReference>
<dbReference type="SUPFAM" id="SSF54665">
    <property type="entry name" value="CO dehydrogenase molybdoprotein N-domain-like"/>
    <property type="match status" value="1"/>
</dbReference>
<evidence type="ECO:0000259" key="3">
    <source>
        <dbReference type="Pfam" id="PF01315"/>
    </source>
</evidence>
<dbReference type="EMBL" id="JACHJN010000005">
    <property type="protein sequence ID" value="MBB5957274.1"/>
    <property type="molecule type" value="Genomic_DNA"/>
</dbReference>
<evidence type="ECO:0000313" key="6">
    <source>
        <dbReference type="EMBL" id="MBB5957274.1"/>
    </source>
</evidence>
<dbReference type="InterPro" id="IPR000674">
    <property type="entry name" value="Ald_Oxase/Xan_DH_a/b"/>
</dbReference>
<evidence type="ECO:0000256" key="2">
    <source>
        <dbReference type="ARBA" id="ARBA00023002"/>
    </source>
</evidence>
<dbReference type="Gene3D" id="3.30.365.10">
    <property type="entry name" value="Aldehyde oxidase/xanthine dehydrogenase, molybdopterin binding domain"/>
    <property type="match status" value="4"/>
</dbReference>
<dbReference type="Pfam" id="PF01315">
    <property type="entry name" value="Ald_Xan_dh_C"/>
    <property type="match status" value="1"/>
</dbReference>
<dbReference type="InterPro" id="IPR046867">
    <property type="entry name" value="AldOxase/xan_DH_MoCoBD2"/>
</dbReference>
<feature type="domain" description="Aldehyde oxidase/xanthine dehydrogenase first molybdopterin binding" evidence="4">
    <location>
        <begin position="97"/>
        <end position="334"/>
    </location>
</feature>
<dbReference type="Gene3D" id="3.90.1170.50">
    <property type="entry name" value="Aldehyde oxidase/xanthine dehydrogenase, a/b hammerhead"/>
    <property type="match status" value="1"/>
</dbReference>
<dbReference type="PANTHER" id="PTHR11908">
    <property type="entry name" value="XANTHINE DEHYDROGENASE"/>
    <property type="match status" value="1"/>
</dbReference>
<keyword evidence="1" id="KW-0500">Molybdenum</keyword>
<protein>
    <submittedName>
        <fullName evidence="6">Carbon-monoxide dehydrogenase large subunit</fullName>
        <ecNumber evidence="6">1.2.7.4</ecNumber>
    </submittedName>
</protein>
<dbReference type="InterPro" id="IPR037165">
    <property type="entry name" value="AldOxase/xan_DH_Mopterin-bd_sf"/>
</dbReference>
<gene>
    <name evidence="6" type="ORF">FHS29_003867</name>
</gene>
<dbReference type="AlphaFoldDB" id="A0A841CLM4"/>
<dbReference type="SUPFAM" id="SSF56003">
    <property type="entry name" value="Molybdenum cofactor-binding domain"/>
    <property type="match status" value="1"/>
</dbReference>
<dbReference type="EC" id="1.2.7.4" evidence="6"/>
<keyword evidence="7" id="KW-1185">Reference proteome</keyword>
<dbReference type="Pfam" id="PF02738">
    <property type="entry name" value="MoCoBD_1"/>
    <property type="match status" value="1"/>
</dbReference>
<proteinExistence type="predicted"/>
<dbReference type="InterPro" id="IPR008274">
    <property type="entry name" value="AldOxase/xan_DH_MoCoBD1"/>
</dbReference>
<reference evidence="6 7" key="1">
    <citation type="submission" date="2020-08" db="EMBL/GenBank/DDBJ databases">
        <title>Genomic Encyclopedia of Type Strains, Phase III (KMG-III): the genomes of soil and plant-associated and newly described type strains.</title>
        <authorList>
            <person name="Whitman W."/>
        </authorList>
    </citation>
    <scope>NUCLEOTIDE SEQUENCE [LARGE SCALE GENOMIC DNA]</scope>
    <source>
        <strain evidence="6 7">CECT 8640</strain>
    </source>
</reference>
<dbReference type="Pfam" id="PF20256">
    <property type="entry name" value="MoCoBD_2"/>
    <property type="match status" value="1"/>
</dbReference>
<evidence type="ECO:0000256" key="1">
    <source>
        <dbReference type="ARBA" id="ARBA00022505"/>
    </source>
</evidence>
<evidence type="ECO:0000259" key="4">
    <source>
        <dbReference type="Pfam" id="PF02738"/>
    </source>
</evidence>
<sequence>MIAVVTGEDMIPWCDEIPHGLDAGHLGGHHSAVFPLAVEKVVYAGEPIAAVVATSEADAHAACLMVEVDYEPLPVLLDVESALAADAPILYPAWAENVLIEGHVGNDDFAEVARTAPHVLEGELRTHRGTAAPMEPRTYLADWDAGRQHLTLYASTQNPHVLRTVLAAAMRLREDQIHVVAPKVGGSFGLKMYGSREDFIAPVLARMVGRPVSWVEERAASLLPAAREQVLSYRVAFDDDGGLLALDVEALTDHGAAAPTHGWAMAYVGALSTGLGYAIEHCHVHYRVVVTNKAPWSGTKPFGKDGATLLLERIMERVAAATGVDAGTVRRRNFVAPSAFPYRHTSGLELDSGDYAAALDQTLEILSHERLRADQARLRAQGRYLGIGLGFELMPESADIPGGFVAAYDTSTVRMSPSGRVSVLTGVTSPGTGSDTGICQLVADELGVALDTVSVVQGDTDTCPYGFGNISSRSLVTGGNAAVLAARDVADKIRAAARALLRADYDEPVLIEDGIARLTRDPSRSVSVVEAARAVYTRSYELELDVEPHLESTRTYRPSNIREVPDALGRMQTYTTYPYAVHASVVEVDVETGVVTLLRHVATHDCGTVVNPLMVDGQVTGGVVMGLGAAFSEELVFDDDGIPLTTGFKTYLLPRAVDVPRVELGHLCTPAPGTPLGAKGVGEAGFAGALAAAFNAVNDAVAPLGARLDRTPLSPIAIMRALREARR</sequence>
<evidence type="ECO:0000259" key="5">
    <source>
        <dbReference type="Pfam" id="PF20256"/>
    </source>
</evidence>
<comment type="caution">
    <text evidence="6">The sequence shown here is derived from an EMBL/GenBank/DDBJ whole genome shotgun (WGS) entry which is preliminary data.</text>
</comment>
<keyword evidence="2 6" id="KW-0560">Oxidoreductase</keyword>
<name>A0A841CLM4_9PSEU</name>
<dbReference type="GO" id="GO:0005506">
    <property type="term" value="F:iron ion binding"/>
    <property type="evidence" value="ECO:0007669"/>
    <property type="project" value="InterPro"/>
</dbReference>
<feature type="domain" description="Aldehyde oxidase/xanthine dehydrogenase a/b hammerhead" evidence="3">
    <location>
        <begin position="17"/>
        <end position="74"/>
    </location>
</feature>
<evidence type="ECO:0000313" key="7">
    <source>
        <dbReference type="Proteomes" id="UP000547510"/>
    </source>
</evidence>
<dbReference type="GO" id="GO:0043885">
    <property type="term" value="F:anaerobic carbon-monoxide dehydrogenase activity"/>
    <property type="evidence" value="ECO:0007669"/>
    <property type="project" value="UniProtKB-EC"/>
</dbReference>
<feature type="domain" description="Aldehyde oxidase/xanthine dehydrogenase second molybdopterin binding" evidence="5">
    <location>
        <begin position="366"/>
        <end position="660"/>
    </location>
</feature>